<keyword evidence="3" id="KW-1133">Transmembrane helix</keyword>
<dbReference type="AlphaFoldDB" id="A0AAW0DAH3"/>
<evidence type="ECO:0000256" key="3">
    <source>
        <dbReference type="SAM" id="Phobius"/>
    </source>
</evidence>
<feature type="non-terminal residue" evidence="5">
    <location>
        <position position="1"/>
    </location>
</feature>
<dbReference type="GO" id="GO:0070682">
    <property type="term" value="P:proteasome regulatory particle assembly"/>
    <property type="evidence" value="ECO:0007669"/>
    <property type="project" value="InterPro"/>
</dbReference>
<reference evidence="5 6" key="1">
    <citation type="journal article" date="2024" name="J Genomics">
        <title>Draft genome sequencing and assembly of Favolaschia claudopus CIRM-BRFM 2984 isolated from oak limbs.</title>
        <authorList>
            <person name="Navarro D."/>
            <person name="Drula E."/>
            <person name="Chaduli D."/>
            <person name="Cazenave R."/>
            <person name="Ahrendt S."/>
            <person name="Wang J."/>
            <person name="Lipzen A."/>
            <person name="Daum C."/>
            <person name="Barry K."/>
            <person name="Grigoriev I.V."/>
            <person name="Favel A."/>
            <person name="Rosso M.N."/>
            <person name="Martin F."/>
        </authorList>
    </citation>
    <scope>NUCLEOTIDE SEQUENCE [LARGE SCALE GENOMIC DNA]</scope>
    <source>
        <strain evidence="5 6">CIRM-BRFM 2984</strain>
    </source>
</reference>
<feature type="transmembrane region" description="Helical" evidence="3">
    <location>
        <begin position="56"/>
        <end position="80"/>
    </location>
</feature>
<dbReference type="GO" id="GO:0005737">
    <property type="term" value="C:cytoplasm"/>
    <property type="evidence" value="ECO:0007669"/>
    <property type="project" value="TreeGrafter"/>
</dbReference>
<keyword evidence="5" id="KW-0547">Nucleotide-binding</keyword>
<dbReference type="PANTHER" id="PTHR12651:SF1">
    <property type="entry name" value="26S PROTEASOME NON-ATPASE REGULATORY SUBUNIT 9"/>
    <property type="match status" value="1"/>
</dbReference>
<comment type="caution">
    <text evidence="5">The sequence shown here is derived from an EMBL/GenBank/DDBJ whole genome shotgun (WGS) entry which is preliminary data.</text>
</comment>
<evidence type="ECO:0000259" key="4">
    <source>
        <dbReference type="SMART" id="SM00228"/>
    </source>
</evidence>
<dbReference type="SUPFAM" id="SSF50156">
    <property type="entry name" value="PDZ domain-like"/>
    <property type="match status" value="1"/>
</dbReference>
<proteinExistence type="inferred from homology"/>
<feature type="compositionally biased region" description="Polar residues" evidence="2">
    <location>
        <begin position="1"/>
        <end position="11"/>
    </location>
</feature>
<name>A0AAW0DAH3_9AGAR</name>
<dbReference type="InterPro" id="IPR041489">
    <property type="entry name" value="PDZ_6"/>
</dbReference>
<protein>
    <submittedName>
        <fullName evidence="5">ABC transporter ATP-binding protein</fullName>
    </submittedName>
</protein>
<dbReference type="InterPro" id="IPR035269">
    <property type="entry name" value="PSMD9"/>
</dbReference>
<dbReference type="Pfam" id="PF17820">
    <property type="entry name" value="PDZ_6"/>
    <property type="match status" value="1"/>
</dbReference>
<sequence length="239" mass="26332">MLARLRSQSSRKLCRSYASRKLPKSKIPPQETVSKPHDPIPPSVKFEGSKDFRGPWLFKAVGVANFIIIPVVGVYAAFYWDWDDDRDHVMQPARRWLQQQKEAFFRLSPPEQELATPGLVVPPLDGAEPTSSTSGLSTAGLPKGFFKPFFQVKGIDPNGPAAIAGLLEDDLIVSFGEKPVRDLAPLAYQAMIKSAAREQAAIPVLVMRPGKNVLLSLTPTLEAGLGCDLRRFQPGQVER</sequence>
<evidence type="ECO:0000313" key="5">
    <source>
        <dbReference type="EMBL" id="KAK7048498.1"/>
    </source>
</evidence>
<dbReference type="EMBL" id="JAWWNJ010000009">
    <property type="protein sequence ID" value="KAK7048498.1"/>
    <property type="molecule type" value="Genomic_DNA"/>
</dbReference>
<dbReference type="GO" id="GO:0005634">
    <property type="term" value="C:nucleus"/>
    <property type="evidence" value="ECO:0007669"/>
    <property type="project" value="TreeGrafter"/>
</dbReference>
<comment type="similarity">
    <text evidence="1">Belongs to the proteasome subunit p27 family.</text>
</comment>
<dbReference type="Proteomes" id="UP001362999">
    <property type="component" value="Unassembled WGS sequence"/>
</dbReference>
<dbReference type="SMART" id="SM00228">
    <property type="entry name" value="PDZ"/>
    <property type="match status" value="1"/>
</dbReference>
<keyword evidence="5" id="KW-0067">ATP-binding</keyword>
<gene>
    <name evidence="5" type="ORF">R3P38DRAFT_2869752</name>
</gene>
<dbReference type="InterPro" id="IPR036034">
    <property type="entry name" value="PDZ_sf"/>
</dbReference>
<organism evidence="5 6">
    <name type="scientific">Favolaschia claudopus</name>
    <dbReference type="NCBI Taxonomy" id="2862362"/>
    <lineage>
        <taxon>Eukaryota</taxon>
        <taxon>Fungi</taxon>
        <taxon>Dikarya</taxon>
        <taxon>Basidiomycota</taxon>
        <taxon>Agaricomycotina</taxon>
        <taxon>Agaricomycetes</taxon>
        <taxon>Agaricomycetidae</taxon>
        <taxon>Agaricales</taxon>
        <taxon>Marasmiineae</taxon>
        <taxon>Mycenaceae</taxon>
        <taxon>Favolaschia</taxon>
    </lineage>
</organism>
<keyword evidence="3" id="KW-0812">Transmembrane</keyword>
<keyword evidence="6" id="KW-1185">Reference proteome</keyword>
<dbReference type="PANTHER" id="PTHR12651">
    <property type="entry name" value="26S PROTEASOME NON-ATPASE REGULATORY SUBUNIT 9"/>
    <property type="match status" value="1"/>
</dbReference>
<keyword evidence="3" id="KW-0472">Membrane</keyword>
<feature type="region of interest" description="Disordered" evidence="2">
    <location>
        <begin position="1"/>
        <end position="42"/>
    </location>
</feature>
<evidence type="ECO:0000256" key="1">
    <source>
        <dbReference type="ARBA" id="ARBA00005256"/>
    </source>
</evidence>
<evidence type="ECO:0000313" key="6">
    <source>
        <dbReference type="Proteomes" id="UP001362999"/>
    </source>
</evidence>
<dbReference type="InterPro" id="IPR001478">
    <property type="entry name" value="PDZ"/>
</dbReference>
<dbReference type="GO" id="GO:0005524">
    <property type="term" value="F:ATP binding"/>
    <property type="evidence" value="ECO:0007669"/>
    <property type="project" value="UniProtKB-KW"/>
</dbReference>
<feature type="domain" description="PDZ" evidence="4">
    <location>
        <begin position="132"/>
        <end position="210"/>
    </location>
</feature>
<dbReference type="Gene3D" id="2.30.42.10">
    <property type="match status" value="1"/>
</dbReference>
<accession>A0AAW0DAH3</accession>
<evidence type="ECO:0000256" key="2">
    <source>
        <dbReference type="SAM" id="MobiDB-lite"/>
    </source>
</evidence>